<feature type="non-terminal residue" evidence="1">
    <location>
        <position position="60"/>
    </location>
</feature>
<evidence type="ECO:0000313" key="2">
    <source>
        <dbReference type="Proteomes" id="UP000824469"/>
    </source>
</evidence>
<accession>A0AA38FEL5</accession>
<evidence type="ECO:0000313" key="1">
    <source>
        <dbReference type="EMBL" id="KAH9298842.1"/>
    </source>
</evidence>
<sequence>DPEVNEPSKEGILQWEDSHSISDTMSISCKNWAHGTYELVGHEVKNVVTCKNGFRSIRQI</sequence>
<dbReference type="Proteomes" id="UP000824469">
    <property type="component" value="Unassembled WGS sequence"/>
</dbReference>
<comment type="caution">
    <text evidence="1">The sequence shown here is derived from an EMBL/GenBank/DDBJ whole genome shotgun (WGS) entry which is preliminary data.</text>
</comment>
<organism evidence="1 2">
    <name type="scientific">Taxus chinensis</name>
    <name type="common">Chinese yew</name>
    <name type="synonym">Taxus wallichiana var. chinensis</name>
    <dbReference type="NCBI Taxonomy" id="29808"/>
    <lineage>
        <taxon>Eukaryota</taxon>
        <taxon>Viridiplantae</taxon>
        <taxon>Streptophyta</taxon>
        <taxon>Embryophyta</taxon>
        <taxon>Tracheophyta</taxon>
        <taxon>Spermatophyta</taxon>
        <taxon>Pinopsida</taxon>
        <taxon>Pinidae</taxon>
        <taxon>Conifers II</taxon>
        <taxon>Cupressales</taxon>
        <taxon>Taxaceae</taxon>
        <taxon>Taxus</taxon>
    </lineage>
</organism>
<keyword evidence="2" id="KW-1185">Reference proteome</keyword>
<feature type="non-terminal residue" evidence="1">
    <location>
        <position position="1"/>
    </location>
</feature>
<dbReference type="AlphaFoldDB" id="A0AA38FEL5"/>
<dbReference type="EMBL" id="JAHRHJ020000010">
    <property type="protein sequence ID" value="KAH9298842.1"/>
    <property type="molecule type" value="Genomic_DNA"/>
</dbReference>
<name>A0AA38FEL5_TAXCH</name>
<gene>
    <name evidence="1" type="ORF">KI387_030524</name>
</gene>
<proteinExistence type="predicted"/>
<protein>
    <submittedName>
        <fullName evidence="1">Uncharacterized protein</fullName>
    </submittedName>
</protein>
<reference evidence="1 2" key="1">
    <citation type="journal article" date="2021" name="Nat. Plants">
        <title>The Taxus genome provides insights into paclitaxel biosynthesis.</title>
        <authorList>
            <person name="Xiong X."/>
            <person name="Gou J."/>
            <person name="Liao Q."/>
            <person name="Li Y."/>
            <person name="Zhou Q."/>
            <person name="Bi G."/>
            <person name="Li C."/>
            <person name="Du R."/>
            <person name="Wang X."/>
            <person name="Sun T."/>
            <person name="Guo L."/>
            <person name="Liang H."/>
            <person name="Lu P."/>
            <person name="Wu Y."/>
            <person name="Zhang Z."/>
            <person name="Ro D.K."/>
            <person name="Shang Y."/>
            <person name="Huang S."/>
            <person name="Yan J."/>
        </authorList>
    </citation>
    <scope>NUCLEOTIDE SEQUENCE [LARGE SCALE GENOMIC DNA]</scope>
    <source>
        <strain evidence="1">Ta-2019</strain>
    </source>
</reference>